<dbReference type="Proteomes" id="UP000640489">
    <property type="component" value="Unassembled WGS sequence"/>
</dbReference>
<dbReference type="AlphaFoldDB" id="A0A930VEP8"/>
<sequence length="66" mass="7297">MTEPFETPRSSAPQGPRAVPFHCPYCGEENLFPRPDDVGGGWECRACLRAFAVTFLGQVRRPETAS</sequence>
<reference evidence="1" key="1">
    <citation type="submission" date="2020-11" db="EMBL/GenBank/DDBJ databases">
        <title>Nocardioides sp. nov., isolated from Soil of Cynanchum wilfordii Hemsley rhizosphere.</title>
        <authorList>
            <person name="Lee J.-S."/>
            <person name="Suh M.K."/>
            <person name="Kim J.-S."/>
        </authorList>
    </citation>
    <scope>NUCLEOTIDE SEQUENCE</scope>
    <source>
        <strain evidence="1">KCTC 19275</strain>
    </source>
</reference>
<keyword evidence="2" id="KW-1185">Reference proteome</keyword>
<dbReference type="EMBL" id="JADKPN010000004">
    <property type="protein sequence ID" value="MBF4763430.1"/>
    <property type="molecule type" value="Genomic_DNA"/>
</dbReference>
<proteinExistence type="predicted"/>
<gene>
    <name evidence="1" type="ORF">ISU07_09860</name>
</gene>
<organism evidence="1 2">
    <name type="scientific">Nocardioides islandensis</name>
    <dbReference type="NCBI Taxonomy" id="433663"/>
    <lineage>
        <taxon>Bacteria</taxon>
        <taxon>Bacillati</taxon>
        <taxon>Actinomycetota</taxon>
        <taxon>Actinomycetes</taxon>
        <taxon>Propionibacteriales</taxon>
        <taxon>Nocardioidaceae</taxon>
        <taxon>Nocardioides</taxon>
    </lineage>
</organism>
<comment type="caution">
    <text evidence="1">The sequence shown here is derived from an EMBL/GenBank/DDBJ whole genome shotgun (WGS) entry which is preliminary data.</text>
</comment>
<evidence type="ECO:0008006" key="3">
    <source>
        <dbReference type="Google" id="ProtNLM"/>
    </source>
</evidence>
<evidence type="ECO:0000313" key="2">
    <source>
        <dbReference type="Proteomes" id="UP000640489"/>
    </source>
</evidence>
<name>A0A930VEP8_9ACTN</name>
<protein>
    <recommendedName>
        <fullName evidence="3">Insertion element protein</fullName>
    </recommendedName>
</protein>
<evidence type="ECO:0000313" key="1">
    <source>
        <dbReference type="EMBL" id="MBF4763430.1"/>
    </source>
</evidence>
<accession>A0A930VEP8</accession>
<dbReference type="RefSeq" id="WP_194706608.1">
    <property type="nucleotide sequence ID" value="NZ_JADKPN010000004.1"/>
</dbReference>